<feature type="compositionally biased region" description="Polar residues" evidence="1">
    <location>
        <begin position="156"/>
        <end position="166"/>
    </location>
</feature>
<dbReference type="GO" id="GO:0005730">
    <property type="term" value="C:nucleolus"/>
    <property type="evidence" value="ECO:0007669"/>
    <property type="project" value="TreeGrafter"/>
</dbReference>
<proteinExistence type="predicted"/>
<dbReference type="HOGENOM" id="CLU_005258_0_0_1"/>
<dbReference type="Pfam" id="PF10441">
    <property type="entry name" value="Urb2"/>
    <property type="match status" value="1"/>
</dbReference>
<name>C0NR93_AJECG</name>
<accession>C0NR93</accession>
<evidence type="ECO:0000259" key="2">
    <source>
        <dbReference type="Pfam" id="PF10441"/>
    </source>
</evidence>
<evidence type="ECO:0000313" key="3">
    <source>
        <dbReference type="EMBL" id="EEH06207.1"/>
    </source>
</evidence>
<dbReference type="Proteomes" id="UP000001631">
    <property type="component" value="Unassembled WGS sequence"/>
</dbReference>
<dbReference type="GeneID" id="69038539"/>
<feature type="domain" description="Nucleolar 27S pre-rRNA processing Urb2/Npa2 C-terminal" evidence="2">
    <location>
        <begin position="1254"/>
        <end position="1487"/>
    </location>
</feature>
<evidence type="ECO:0000313" key="4">
    <source>
        <dbReference type="Proteomes" id="UP000001631"/>
    </source>
</evidence>
<dbReference type="AlphaFoldDB" id="C0NR93"/>
<feature type="region of interest" description="Disordered" evidence="1">
    <location>
        <begin position="155"/>
        <end position="186"/>
    </location>
</feature>
<dbReference type="PANTHER" id="PTHR15682:SF2">
    <property type="entry name" value="UNHEALTHY RIBOSOME BIOGENESIS PROTEIN 2 HOMOLOG"/>
    <property type="match status" value="1"/>
</dbReference>
<dbReference type="InParanoid" id="C0NR93"/>
<dbReference type="GO" id="GO:0042254">
    <property type="term" value="P:ribosome biogenesis"/>
    <property type="evidence" value="ECO:0007669"/>
    <property type="project" value="TreeGrafter"/>
</dbReference>
<keyword evidence="4" id="KW-1185">Reference proteome</keyword>
<sequence>MAPALESSFFAHQALLELEKGTGDPTSQLQEAARIIGADLSSSCNHGTGYTGVFQDAESNKKQKPSAPKEAWVLRWLMKKLKASSPQREELQTNYRLHTQTWILLRQLLERIPIKPLAFILNEHKFLQILKHSLADIMDASNASPERLGFQESLHSESSATIQGSPVSEALKRGQKRKRTENGLDSVEPQGAIRGSWIDTFCAVLKSVKTLVALGHEFSGVESASHSHLQLVLRGEPQTAAAILGQSFVLTRKVVEKWDKRFPELHAQLMRALSATLDIWRLSSERLCDATNLSSDNTFSSYCLSEALHLLMVLRQIGTEPAENTNVIQSLERIVVLHFVLPLRQSFYSIDPMKTMNTNDSPDPSVIKHVLKGVHSRWGGSNGRSNTELLPILLDVAVRAVPRDTFKRQVHEAPWLETLFVALSTIAGCPLFDEPSWSTSHKDIPVLENLFQVTIDRKSSLSIDTIRRYAVRFSGLVGGEAHQATEWSLISKLILTGVDVFLPNPGFDGMENLLSNLIDRITSFSLVSNIMPNETYGVIKTTIVIPLLRGFAAARAIGSFLDIWSDQLTSIEAARLIGRDIFYLFVWEDDDLAAALRPLVTDLFSENQTKDHLQVILSQHSFDDEENAPRHYADILLLDAIWEPRLQEGDSMLQGESLAQAFRIVSNLVLSKRQLAWRWRLWRLSQRFVDHHSSTPDDVSVDLSTTLLPKAIDVLQSFHNQEFPTNISRNDCLEAFEAFKFVVLVAGRKDFAEYNEYLNAIMPRIVPAFNQVTRFTGAAWDGRVDTMVSPQTVCVGYLVVLLATPLAVTRLTSENRGLLFNNLLTSVERFEYYISNPLSRQAVGSSLECQLLEIWQSFTSNEWLLETPAAVYDLVNTILHHLKEKKVPRHLSIASLLGVPTRLIPRHQRGMLLDFLQQTMLTGQLSCGEMCTDILTLMTRLADLPKSSAQITSDWEEPWKLSDAISIRKEDSSSTLLPFQSFRQLHKAIIGRILVSSDVQRSLYFQKTFDKVCATIQKYDSSNFDTMGFFMLVLSLGTLHTHQQHFDCNLKIETLNALREKVLNILISDLRSIEREMEKKSEPPDVNTLTGILNALEYFEDMVRSRKDARKAIRKVEELLDTMSYDPPTNRLVKRRLVSSYKPGKDFEKVLMKWLSLFPVDQLYDHDHQLFVRDIRHKLSTLSEKKLVRLVRQIRESGFAGQDAAHRLLLTGVAISCFEPIESPDTQASHELSSLFPSLSQCLIKTTAIESFSLATECLEMLLRNQSRSITQWNIDNILGTLSVVISAQGPKIAGGYAGVVYSRICHILSLVFGQYRKKLSGRFHLILPLMQRLLRLLFTPSPRLQKSSRSQFAPPPWVDNQTANSFLHKRSHATQYTRLLTALCDPTVSAVQRVQRSDSGLTDNTKKLKSIAGQHLQYLVMEYTGCQLRGQLAPELKAALMPGFYSVLDVMSKETMRGLNAAMDSSSRAVFKSLYDDYVRFGKWNNA</sequence>
<dbReference type="PANTHER" id="PTHR15682">
    <property type="entry name" value="UNHEALTHY RIBOSOME BIOGENESIS PROTEIN 2 HOMOLOG"/>
    <property type="match status" value="1"/>
</dbReference>
<gene>
    <name evidence="3" type="ORF">HCBG_05523</name>
</gene>
<dbReference type="InterPro" id="IPR052609">
    <property type="entry name" value="Ribosome_Biogenesis_Reg"/>
</dbReference>
<reference evidence="3" key="1">
    <citation type="submission" date="2009-02" db="EMBL/GenBank/DDBJ databases">
        <title>The Genome Sequence of Ajellomyces capsulatus strain G186AR.</title>
        <authorList>
            <consortium name="The Broad Institute Genome Sequencing Platform"/>
            <person name="Champion M."/>
            <person name="Cuomo C."/>
            <person name="Ma L.-J."/>
            <person name="Henn M.R."/>
            <person name="Sil A."/>
            <person name="Goldman B."/>
            <person name="Young S.K."/>
            <person name="Kodira C.D."/>
            <person name="Zeng Q."/>
            <person name="Koehrsen M."/>
            <person name="Alvarado L."/>
            <person name="Berlin A."/>
            <person name="Borenstein D."/>
            <person name="Chen Z."/>
            <person name="Engels R."/>
            <person name="Freedman E."/>
            <person name="Gellesch M."/>
            <person name="Goldberg J."/>
            <person name="Griggs A."/>
            <person name="Gujja S."/>
            <person name="Heiman D."/>
            <person name="Hepburn T."/>
            <person name="Howarth C."/>
            <person name="Jen D."/>
            <person name="Larson L."/>
            <person name="Lewis B."/>
            <person name="Mehta T."/>
            <person name="Park D."/>
            <person name="Pearson M."/>
            <person name="Roberts A."/>
            <person name="Saif S."/>
            <person name="Shea T."/>
            <person name="Shenoy N."/>
            <person name="Sisk P."/>
            <person name="Stolte C."/>
            <person name="Sykes S."/>
            <person name="Walk T."/>
            <person name="White J."/>
            <person name="Yandava C."/>
            <person name="Klein B."/>
            <person name="McEwen J.G."/>
            <person name="Puccia R."/>
            <person name="Goldman G.H."/>
            <person name="Felipe M.S."/>
            <person name="Nino-Vega G."/>
            <person name="San-Blas G."/>
            <person name="Taylor J."/>
            <person name="Mendoza L."/>
            <person name="Galagan J."/>
            <person name="Nusbaum C."/>
            <person name="Birren B."/>
        </authorList>
    </citation>
    <scope>NUCLEOTIDE SEQUENCE</scope>
    <source>
        <strain evidence="3">G186AR</strain>
    </source>
</reference>
<dbReference type="RefSeq" id="XP_045286688.1">
    <property type="nucleotide sequence ID" value="XM_045432572.1"/>
</dbReference>
<evidence type="ECO:0000256" key="1">
    <source>
        <dbReference type="SAM" id="MobiDB-lite"/>
    </source>
</evidence>
<dbReference type="InterPro" id="IPR018849">
    <property type="entry name" value="Urb2/Npa2_C"/>
</dbReference>
<dbReference type="STRING" id="447093.C0NR93"/>
<organism evidence="3 4">
    <name type="scientific">Ajellomyces capsulatus (strain G186AR / H82 / ATCC MYA-2454 / RMSCC 2432)</name>
    <name type="common">Darling's disease fungus</name>
    <name type="synonym">Histoplasma capsulatum</name>
    <dbReference type="NCBI Taxonomy" id="447093"/>
    <lineage>
        <taxon>Eukaryota</taxon>
        <taxon>Fungi</taxon>
        <taxon>Dikarya</taxon>
        <taxon>Ascomycota</taxon>
        <taxon>Pezizomycotina</taxon>
        <taxon>Eurotiomycetes</taxon>
        <taxon>Eurotiomycetidae</taxon>
        <taxon>Onygenales</taxon>
        <taxon>Ajellomycetaceae</taxon>
        <taxon>Histoplasma</taxon>
    </lineage>
</organism>
<dbReference type="VEuPathDB" id="FungiDB:I7I50_03708"/>
<protein>
    <recommendedName>
        <fullName evidence="2">Nucleolar 27S pre-rRNA processing Urb2/Npa2 C-terminal domain-containing protein</fullName>
    </recommendedName>
</protein>
<dbReference type="EMBL" id="GG663369">
    <property type="protein sequence ID" value="EEH06207.1"/>
    <property type="molecule type" value="Genomic_DNA"/>
</dbReference>